<accession>A0ABZ0I0U5</accession>
<dbReference type="Pfam" id="PF14559">
    <property type="entry name" value="TPR_19"/>
    <property type="match status" value="1"/>
</dbReference>
<keyword evidence="2 3" id="KW-0802">TPR repeat</keyword>
<dbReference type="RefSeq" id="WP_407347373.1">
    <property type="nucleotide sequence ID" value="NZ_CP136864.1"/>
</dbReference>
<feature type="repeat" description="TPR" evidence="3">
    <location>
        <begin position="373"/>
        <end position="406"/>
    </location>
</feature>
<evidence type="ECO:0000313" key="5">
    <source>
        <dbReference type="EMBL" id="WOJ92770.1"/>
    </source>
</evidence>
<dbReference type="Proteomes" id="UP001626537">
    <property type="component" value="Chromosome"/>
</dbReference>
<evidence type="ECO:0000256" key="2">
    <source>
        <dbReference type="ARBA" id="ARBA00022803"/>
    </source>
</evidence>
<evidence type="ECO:0000256" key="4">
    <source>
        <dbReference type="SAM" id="Phobius"/>
    </source>
</evidence>
<dbReference type="InterPro" id="IPR050498">
    <property type="entry name" value="Ycf3"/>
</dbReference>
<reference evidence="5 6" key="1">
    <citation type="submission" date="2023-10" db="EMBL/GenBank/DDBJ databases">
        <title>Two novel species belonging to the OM43/NOR5 clade.</title>
        <authorList>
            <person name="Park M."/>
        </authorList>
    </citation>
    <scope>NUCLEOTIDE SEQUENCE [LARGE SCALE GENOMIC DNA]</scope>
    <source>
        <strain evidence="5 6">IMCC43200</strain>
    </source>
</reference>
<keyword evidence="4" id="KW-0812">Transmembrane</keyword>
<organism evidence="5 6">
    <name type="scientific">Congregibacter variabilis</name>
    <dbReference type="NCBI Taxonomy" id="3081200"/>
    <lineage>
        <taxon>Bacteria</taxon>
        <taxon>Pseudomonadati</taxon>
        <taxon>Pseudomonadota</taxon>
        <taxon>Gammaproteobacteria</taxon>
        <taxon>Cellvibrionales</taxon>
        <taxon>Halieaceae</taxon>
        <taxon>Congregibacter</taxon>
    </lineage>
</organism>
<dbReference type="SUPFAM" id="SSF48452">
    <property type="entry name" value="TPR-like"/>
    <property type="match status" value="1"/>
</dbReference>
<dbReference type="EMBL" id="CP136864">
    <property type="protein sequence ID" value="WOJ92770.1"/>
    <property type="molecule type" value="Genomic_DNA"/>
</dbReference>
<evidence type="ECO:0000313" key="6">
    <source>
        <dbReference type="Proteomes" id="UP001626537"/>
    </source>
</evidence>
<dbReference type="PANTHER" id="PTHR44858:SF1">
    <property type="entry name" value="UDP-N-ACETYLGLUCOSAMINE--PEPTIDE N-ACETYLGLUCOSAMINYLTRANSFERASE SPINDLY-RELATED"/>
    <property type="match status" value="1"/>
</dbReference>
<keyword evidence="1" id="KW-0677">Repeat</keyword>
<keyword evidence="4" id="KW-1133">Transmembrane helix</keyword>
<feature type="transmembrane region" description="Helical" evidence="4">
    <location>
        <begin position="94"/>
        <end position="113"/>
    </location>
</feature>
<keyword evidence="6" id="KW-1185">Reference proteome</keyword>
<dbReference type="PANTHER" id="PTHR44858">
    <property type="entry name" value="TETRATRICOPEPTIDE REPEAT PROTEIN 6"/>
    <property type="match status" value="1"/>
</dbReference>
<feature type="transmembrane region" description="Helical" evidence="4">
    <location>
        <begin position="12"/>
        <end position="33"/>
    </location>
</feature>
<dbReference type="InterPro" id="IPR019734">
    <property type="entry name" value="TPR_rpt"/>
</dbReference>
<sequence>MSFLGELKRRNVFRVAGVYTVVGWLLVQVAATVEEAIALPAWFDAVVLSFLVIVFPVALIFAWAFELTPDGIKRTSAVDEDESITAQTGSKLDIVLILSFLLFAGAMVLPRFLGGGASTTDMPGSPNAENDAGSDAIAEPVGGNVASIAVLPFADLSAAGDQEYFADGISEELLNVLAKVKGMQVAGRTSSFAFKGRNEDLREIGRVLNVANILEGSVRTEGDKVRVTAQLIQVSDGFHLWSETYDRDLTSIFAVQDDIAQQILTAMKAELQIDVDDTITPATRTDINAYGLFLEARDLIASRDVAKMTRARALLDQAITIDPAYAPAYAARAQVHLLLSDRPSSYGDIPHHVSRPKAVADVEKALELDPDLAHAHAVQGLLNNDEGRPDAARASLRRALELNPNSLDARNWLSLALVDIGEFRAALDQLNALLAIDPLYGPAVNNGMLYSDEVGDIEGAKDIARAYIRRSRNPATTAFYTARIAVLEGRLADAVVALESVPENARTSRGAQWLSLSYGFLGEFDRAVNTVGLSGSFQLQRQIEVGDPTAAIDALRAKLALNPDIVSSQLSYIQALSIAGEDEALIAFYEDVYAGDLETFETRLRGASARSVVPPYRELALAMQATGNNGGVQRILQRLKEVIDRFRAGGSRSGLRDRDEARYWALAGDPDKSVAFLDQFYEKRLSLGPTDFRDRAFDSLQEHPGFVAVRERARQRVNEQRALMDWPPLEVEIFINPLL</sequence>
<keyword evidence="4" id="KW-0472">Membrane</keyword>
<dbReference type="PROSITE" id="PS50005">
    <property type="entry name" value="TPR"/>
    <property type="match status" value="1"/>
</dbReference>
<evidence type="ECO:0000256" key="1">
    <source>
        <dbReference type="ARBA" id="ARBA00022737"/>
    </source>
</evidence>
<gene>
    <name evidence="5" type="ORF">R0135_13375</name>
</gene>
<protein>
    <submittedName>
        <fullName evidence="5">Tetratricopeptide repeat protein</fullName>
    </submittedName>
</protein>
<name>A0ABZ0I0U5_9GAMM</name>
<dbReference type="Gene3D" id="3.40.50.10070">
    <property type="entry name" value="TolB, N-terminal domain"/>
    <property type="match status" value="1"/>
</dbReference>
<proteinExistence type="predicted"/>
<dbReference type="Gene3D" id="1.25.40.10">
    <property type="entry name" value="Tetratricopeptide repeat domain"/>
    <property type="match status" value="2"/>
</dbReference>
<dbReference type="InterPro" id="IPR011990">
    <property type="entry name" value="TPR-like_helical_dom_sf"/>
</dbReference>
<evidence type="ECO:0000256" key="3">
    <source>
        <dbReference type="PROSITE-ProRule" id="PRU00339"/>
    </source>
</evidence>
<feature type="transmembrane region" description="Helical" evidence="4">
    <location>
        <begin position="45"/>
        <end position="65"/>
    </location>
</feature>